<feature type="transmembrane region" description="Helical" evidence="1">
    <location>
        <begin position="69"/>
        <end position="89"/>
    </location>
</feature>
<dbReference type="AlphaFoldDB" id="F6G8J8"/>
<dbReference type="Proteomes" id="UP000007953">
    <property type="component" value="Plasmid megaplasmid"/>
</dbReference>
<keyword evidence="1" id="KW-0472">Membrane</keyword>
<keyword evidence="1" id="KW-1133">Transmembrane helix</keyword>
<proteinExistence type="predicted"/>
<dbReference type="PANTHER" id="PTHR30251">
    <property type="entry name" value="PILUS ASSEMBLY CHAPERONE"/>
    <property type="match status" value="1"/>
</dbReference>
<dbReference type="InterPro" id="IPR016147">
    <property type="entry name" value="Pili_assmbl_chaperone_N"/>
</dbReference>
<dbReference type="HOGENOM" id="CLU_076533_0_1_4"/>
<dbReference type="PATRIC" id="fig|1031711.3.peg.3691"/>
<name>F6G8J8_RALS8</name>
<feature type="domain" description="Pili assembly chaperone N-terminal" evidence="2">
    <location>
        <begin position="94"/>
        <end position="209"/>
    </location>
</feature>
<dbReference type="EMBL" id="CP002820">
    <property type="protein sequence ID" value="AEG71089.1"/>
    <property type="molecule type" value="Genomic_DNA"/>
</dbReference>
<organism evidence="3 4">
    <name type="scientific">Ralstonia solanacearum (strain Po82)</name>
    <dbReference type="NCBI Taxonomy" id="1031711"/>
    <lineage>
        <taxon>Bacteria</taxon>
        <taxon>Pseudomonadati</taxon>
        <taxon>Pseudomonadota</taxon>
        <taxon>Betaproteobacteria</taxon>
        <taxon>Burkholderiales</taxon>
        <taxon>Burkholderiaceae</taxon>
        <taxon>Ralstonia</taxon>
        <taxon>Ralstonia solanacearum species complex</taxon>
    </lineage>
</organism>
<accession>F6G8J8</accession>
<gene>
    <name evidence="3" type="primary">fimC</name>
    <name evidence="3" type="ordered locus">RSPO_m00450</name>
</gene>
<sequence>MGQHRRHRYGQRNGLRHRAGLDRLRSRAVADQSGGRRLQHHDHGHHHVLKVRRFASVSLAHAFGVTMRWLWYACVLLVLFAGSFVPRMAGAAALQISPIRLDLLPGQNAASLTLRNRGTQPLNAQVRVFRWTQDRDGDHLEPAPGLVASPPIVQIPGEGEQLVRVVLTQPATGNGEQAYRLLIDELPERRPQAQTGVTMQLRYSVPVFVNASVEAPPRLSAALRRDGGRAMLLVHNLEARHAQLAGVSIEWNDGTQSPLTEGLLGYALAGATRAWPVADARAAVAVPRRLRAKVNGVAVEIPLARAE</sequence>
<evidence type="ECO:0000259" key="2">
    <source>
        <dbReference type="Pfam" id="PF00345"/>
    </source>
</evidence>
<protein>
    <submittedName>
        <fullName evidence="3">EcpD</fullName>
    </submittedName>
</protein>
<evidence type="ECO:0000256" key="1">
    <source>
        <dbReference type="SAM" id="Phobius"/>
    </source>
</evidence>
<dbReference type="Pfam" id="PF00345">
    <property type="entry name" value="PapD_N"/>
    <property type="match status" value="1"/>
</dbReference>
<keyword evidence="3" id="KW-0614">Plasmid</keyword>
<dbReference type="GO" id="GO:0071555">
    <property type="term" value="P:cell wall organization"/>
    <property type="evidence" value="ECO:0007669"/>
    <property type="project" value="InterPro"/>
</dbReference>
<reference evidence="3 4" key="1">
    <citation type="journal article" date="2011" name="J. Bacteriol.">
        <title>Complete genome sequence of the plant pathogen Ralstonia solanacearum strain Po82.</title>
        <authorList>
            <person name="Xu J."/>
            <person name="Zheng H.J."/>
            <person name="Liu L."/>
            <person name="Pan Z.C."/>
            <person name="Prior P."/>
            <person name="Tang B."/>
            <person name="Xu J.S."/>
            <person name="Zhang H."/>
            <person name="Tian Q."/>
            <person name="Zhang L.Q."/>
            <person name="Feng J."/>
        </authorList>
    </citation>
    <scope>NUCLEOTIDE SEQUENCE [LARGE SCALE GENOMIC DNA]</scope>
    <source>
        <strain evidence="4">Po82</strain>
    </source>
</reference>
<evidence type="ECO:0000313" key="4">
    <source>
        <dbReference type="Proteomes" id="UP000007953"/>
    </source>
</evidence>
<dbReference type="InterPro" id="IPR013783">
    <property type="entry name" value="Ig-like_fold"/>
</dbReference>
<dbReference type="PANTHER" id="PTHR30251:SF4">
    <property type="entry name" value="SLR1668 PROTEIN"/>
    <property type="match status" value="1"/>
</dbReference>
<dbReference type="SUPFAM" id="SSF49354">
    <property type="entry name" value="PapD-like"/>
    <property type="match status" value="1"/>
</dbReference>
<dbReference type="InterPro" id="IPR050643">
    <property type="entry name" value="Periplasmic_pilus_chap"/>
</dbReference>
<dbReference type="KEGG" id="rsn:RSPO_m00450"/>
<evidence type="ECO:0000313" key="3">
    <source>
        <dbReference type="EMBL" id="AEG71089.1"/>
    </source>
</evidence>
<dbReference type="GO" id="GO:0030288">
    <property type="term" value="C:outer membrane-bounded periplasmic space"/>
    <property type="evidence" value="ECO:0007669"/>
    <property type="project" value="InterPro"/>
</dbReference>
<geneLocation type="plasmid" evidence="4"/>
<keyword evidence="1" id="KW-0812">Transmembrane</keyword>
<dbReference type="Gene3D" id="2.60.40.10">
    <property type="entry name" value="Immunoglobulins"/>
    <property type="match status" value="1"/>
</dbReference>
<dbReference type="InterPro" id="IPR008962">
    <property type="entry name" value="PapD-like_sf"/>
</dbReference>